<evidence type="ECO:0000313" key="2">
    <source>
        <dbReference type="EMBL" id="GGH85613.1"/>
    </source>
</evidence>
<dbReference type="EMBL" id="BMGY01000016">
    <property type="protein sequence ID" value="GGH85613.1"/>
    <property type="molecule type" value="Genomic_DNA"/>
</dbReference>
<comment type="caution">
    <text evidence="2">The sequence shown here is derived from an EMBL/GenBank/DDBJ whole genome shotgun (WGS) entry which is preliminary data.</text>
</comment>
<proteinExistence type="predicted"/>
<reference evidence="3" key="1">
    <citation type="journal article" date="2019" name="Int. J. Syst. Evol. Microbiol.">
        <title>The Global Catalogue of Microorganisms (GCM) 10K type strain sequencing project: providing services to taxonomists for standard genome sequencing and annotation.</title>
        <authorList>
            <consortium name="The Broad Institute Genomics Platform"/>
            <consortium name="The Broad Institute Genome Sequencing Center for Infectious Disease"/>
            <person name="Wu L."/>
            <person name="Ma J."/>
        </authorList>
    </citation>
    <scope>NUCLEOTIDE SEQUENCE [LARGE SCALE GENOMIC DNA]</scope>
    <source>
        <strain evidence="3">CGMCC 1.14966</strain>
    </source>
</reference>
<evidence type="ECO:0000256" key="1">
    <source>
        <dbReference type="SAM" id="MobiDB-lite"/>
    </source>
</evidence>
<evidence type="ECO:0000313" key="3">
    <source>
        <dbReference type="Proteomes" id="UP000637774"/>
    </source>
</evidence>
<protein>
    <submittedName>
        <fullName evidence="2">Uncharacterized protein</fullName>
    </submittedName>
</protein>
<sequence length="57" mass="6177">MGYAAVRGRIYKARHGDTRHTDTWQYAKPIGNEDTDDDAATEEQGGPVQAGKGKDGL</sequence>
<organism evidence="2 3">
    <name type="scientific">Hymenobacter frigidus</name>
    <dbReference type="NCBI Taxonomy" id="1524095"/>
    <lineage>
        <taxon>Bacteria</taxon>
        <taxon>Pseudomonadati</taxon>
        <taxon>Bacteroidota</taxon>
        <taxon>Cytophagia</taxon>
        <taxon>Cytophagales</taxon>
        <taxon>Hymenobacteraceae</taxon>
        <taxon>Hymenobacter</taxon>
    </lineage>
</organism>
<dbReference type="Proteomes" id="UP000637774">
    <property type="component" value="Unassembled WGS sequence"/>
</dbReference>
<keyword evidence="3" id="KW-1185">Reference proteome</keyword>
<name>A0ABQ2A762_9BACT</name>
<gene>
    <name evidence="2" type="ORF">GCM10011495_20260</name>
</gene>
<feature type="region of interest" description="Disordered" evidence="1">
    <location>
        <begin position="22"/>
        <end position="57"/>
    </location>
</feature>
<accession>A0ABQ2A762</accession>